<evidence type="ECO:0000313" key="4">
    <source>
        <dbReference type="Proteomes" id="UP000219465"/>
    </source>
</evidence>
<protein>
    <submittedName>
        <fullName evidence="3">Uncharacterized protein</fullName>
    </submittedName>
</protein>
<gene>
    <name evidence="3" type="ORF">SAMN05877838_0951</name>
</gene>
<reference evidence="4" key="1">
    <citation type="submission" date="2017-08" db="EMBL/GenBank/DDBJ databases">
        <authorList>
            <person name="Varghese N."/>
            <person name="Submissions S."/>
        </authorList>
    </citation>
    <scope>NUCLEOTIDE SEQUENCE [LARGE SCALE GENOMIC DNA]</scope>
    <source>
        <strain evidence="4">KCTC 23107</strain>
    </source>
</reference>
<feature type="region of interest" description="Disordered" evidence="1">
    <location>
        <begin position="49"/>
        <end position="74"/>
    </location>
</feature>
<keyword evidence="2" id="KW-0812">Transmembrane</keyword>
<accession>A0A286I186</accession>
<feature type="compositionally biased region" description="Basic and acidic residues" evidence="1">
    <location>
        <begin position="53"/>
        <end position="65"/>
    </location>
</feature>
<evidence type="ECO:0000256" key="2">
    <source>
        <dbReference type="SAM" id="Phobius"/>
    </source>
</evidence>
<keyword evidence="2" id="KW-1133">Transmembrane helix</keyword>
<name>A0A286I186_9HYPH</name>
<keyword evidence="2" id="KW-0472">Membrane</keyword>
<evidence type="ECO:0000313" key="3">
    <source>
        <dbReference type="EMBL" id="SOE13821.1"/>
    </source>
</evidence>
<dbReference type="EMBL" id="OCPC01000001">
    <property type="protein sequence ID" value="SOE13821.1"/>
    <property type="molecule type" value="Genomic_DNA"/>
</dbReference>
<keyword evidence="4" id="KW-1185">Reference proteome</keyword>
<dbReference type="AlphaFoldDB" id="A0A286I186"/>
<sequence length="74" mass="8371">MIPDDDYLLDRPSRKEPVTAVRIALIALMGCLLLMVALMLQARAEPEAMLQRQIEKSHDPIDKPTSHPMGFSRQ</sequence>
<evidence type="ECO:0000256" key="1">
    <source>
        <dbReference type="SAM" id="MobiDB-lite"/>
    </source>
</evidence>
<proteinExistence type="predicted"/>
<organism evidence="3 4">
    <name type="scientific">Hoeflea halophila</name>
    <dbReference type="NCBI Taxonomy" id="714899"/>
    <lineage>
        <taxon>Bacteria</taxon>
        <taxon>Pseudomonadati</taxon>
        <taxon>Pseudomonadota</taxon>
        <taxon>Alphaproteobacteria</taxon>
        <taxon>Hyphomicrobiales</taxon>
        <taxon>Rhizobiaceae</taxon>
        <taxon>Hoeflea</taxon>
    </lineage>
</organism>
<feature type="transmembrane region" description="Helical" evidence="2">
    <location>
        <begin position="20"/>
        <end position="40"/>
    </location>
</feature>
<dbReference type="Proteomes" id="UP000219465">
    <property type="component" value="Unassembled WGS sequence"/>
</dbReference>